<accession>A0ABQ5D8J0</accession>
<keyword evidence="9" id="KW-1185">Reference proteome</keyword>
<dbReference type="PANTHER" id="PTHR34072">
    <property type="entry name" value="ENZYMATIC POLYPROTEIN-RELATED"/>
    <property type="match status" value="1"/>
</dbReference>
<dbReference type="InterPro" id="IPR036875">
    <property type="entry name" value="Znf_CCHC_sf"/>
</dbReference>
<evidence type="ECO:0000256" key="5">
    <source>
        <dbReference type="ARBA" id="ARBA00022801"/>
    </source>
</evidence>
<evidence type="ECO:0000256" key="4">
    <source>
        <dbReference type="ARBA" id="ARBA00022759"/>
    </source>
</evidence>
<reference evidence="8" key="1">
    <citation type="journal article" date="2022" name="Int. J. Mol. Sci.">
        <title>Draft Genome of Tanacetum Coccineum: Genomic Comparison of Closely Related Tanacetum-Family Plants.</title>
        <authorList>
            <person name="Yamashiro T."/>
            <person name="Shiraishi A."/>
            <person name="Nakayama K."/>
            <person name="Satake H."/>
        </authorList>
    </citation>
    <scope>NUCLEOTIDE SEQUENCE</scope>
</reference>
<comment type="caution">
    <text evidence="8">The sequence shown here is derived from an EMBL/GenBank/DDBJ whole genome shotgun (WGS) entry which is preliminary data.</text>
</comment>
<gene>
    <name evidence="8" type="ORF">Tco_0926010</name>
</gene>
<dbReference type="SUPFAM" id="SSF57756">
    <property type="entry name" value="Retrovirus zinc finger-like domains"/>
    <property type="match status" value="1"/>
</dbReference>
<protein>
    <submittedName>
        <fullName evidence="8">Reverse transcriptase domain-containing protein</fullName>
    </submittedName>
</protein>
<keyword evidence="6 8" id="KW-0695">RNA-directed DNA polymerase</keyword>
<evidence type="ECO:0000259" key="7">
    <source>
        <dbReference type="Pfam" id="PF17917"/>
    </source>
</evidence>
<keyword evidence="1" id="KW-0808">Transferase</keyword>
<dbReference type="GO" id="GO:0003964">
    <property type="term" value="F:RNA-directed DNA polymerase activity"/>
    <property type="evidence" value="ECO:0007669"/>
    <property type="project" value="UniProtKB-KW"/>
</dbReference>
<keyword evidence="4" id="KW-0255">Endonuclease</keyword>
<sequence length="591" mass="67879">MCTYLKNIGGYKYNQLKHTSFEEIRKLFDIEMKRVNTFVPMDLEVVKGSKKKVESSGKKSASKKRAGEKLNDECVKKQKIKDDAEKEELRACLDIIPGDDVAINVESLATKYAIIDCKTHILTENMMYYQIIRANGSPKNYKIFSKMLDDFDRHEVLDLYRLVMERFKTTSPEGYDKLLWGDLITLFEPIHVLLMDNGVAIHMMVEKKYPLTQEMFSRMLSRRFEVDHESEMAFELLRFTRSQLHKSHPQVGNQQRRGYIGSLDTYCANTSVECTKKDTVMVKYDSAMVKYGNCKRVGHMTRDCKAAVAATTQRAPIGNQTGNTCYECGRQGHYRNEYPKLRNQNRRNKTGNKTRNNEAKVRAYTIGGVGANTDSNIVIGLLGHPFDIDLMHVELSSFDVINGDVCNGGSKSELSIISCTKTQKYIQKGCQVYLAKVMAKKNDDKPEEKRLKDVPIIRDFPEVFLEDFPGLPPTRQGEKEEDAFQLLKQKKCSAPILALPEGKENFVVYCDASHKGFGIILMQREKVIAYASCQLKVHEKNYTTHDLELVAAVFALKMWRHYMYGTNYVVFTDHKSLQHILDQKELNMRQR</sequence>
<evidence type="ECO:0000256" key="1">
    <source>
        <dbReference type="ARBA" id="ARBA00022679"/>
    </source>
</evidence>
<dbReference type="SUPFAM" id="SSF56672">
    <property type="entry name" value="DNA/RNA polymerases"/>
    <property type="match status" value="1"/>
</dbReference>
<evidence type="ECO:0000313" key="8">
    <source>
        <dbReference type="EMBL" id="GJT35591.1"/>
    </source>
</evidence>
<dbReference type="Pfam" id="PF17917">
    <property type="entry name" value="RT_RNaseH"/>
    <property type="match status" value="1"/>
</dbReference>
<proteinExistence type="predicted"/>
<keyword evidence="5" id="KW-0378">Hydrolase</keyword>
<name>A0ABQ5D8J0_9ASTR</name>
<dbReference type="Gene3D" id="4.10.60.10">
    <property type="entry name" value="Zinc finger, CCHC-type"/>
    <property type="match status" value="1"/>
</dbReference>
<organism evidence="8 9">
    <name type="scientific">Tanacetum coccineum</name>
    <dbReference type="NCBI Taxonomy" id="301880"/>
    <lineage>
        <taxon>Eukaryota</taxon>
        <taxon>Viridiplantae</taxon>
        <taxon>Streptophyta</taxon>
        <taxon>Embryophyta</taxon>
        <taxon>Tracheophyta</taxon>
        <taxon>Spermatophyta</taxon>
        <taxon>Magnoliopsida</taxon>
        <taxon>eudicotyledons</taxon>
        <taxon>Gunneridae</taxon>
        <taxon>Pentapetalae</taxon>
        <taxon>asterids</taxon>
        <taxon>campanulids</taxon>
        <taxon>Asterales</taxon>
        <taxon>Asteraceae</taxon>
        <taxon>Asteroideae</taxon>
        <taxon>Anthemideae</taxon>
        <taxon>Anthemidinae</taxon>
        <taxon>Tanacetum</taxon>
    </lineage>
</organism>
<reference evidence="8" key="2">
    <citation type="submission" date="2022-01" db="EMBL/GenBank/DDBJ databases">
        <authorList>
            <person name="Yamashiro T."/>
            <person name="Shiraishi A."/>
            <person name="Satake H."/>
            <person name="Nakayama K."/>
        </authorList>
    </citation>
    <scope>NUCLEOTIDE SEQUENCE</scope>
</reference>
<evidence type="ECO:0000313" key="9">
    <source>
        <dbReference type="Proteomes" id="UP001151760"/>
    </source>
</evidence>
<dbReference type="EMBL" id="BQNB010015062">
    <property type="protein sequence ID" value="GJT35591.1"/>
    <property type="molecule type" value="Genomic_DNA"/>
</dbReference>
<keyword evidence="3" id="KW-0540">Nuclease</keyword>
<evidence type="ECO:0000256" key="3">
    <source>
        <dbReference type="ARBA" id="ARBA00022722"/>
    </source>
</evidence>
<dbReference type="PANTHER" id="PTHR34072:SF52">
    <property type="entry name" value="RIBONUCLEASE H"/>
    <property type="match status" value="1"/>
</dbReference>
<feature type="domain" description="Reverse transcriptase RNase H-like" evidence="7">
    <location>
        <begin position="503"/>
        <end position="590"/>
    </location>
</feature>
<dbReference type="InterPro" id="IPR041373">
    <property type="entry name" value="RT_RNaseH"/>
</dbReference>
<keyword evidence="2" id="KW-0548">Nucleotidyltransferase</keyword>
<dbReference type="InterPro" id="IPR043502">
    <property type="entry name" value="DNA/RNA_pol_sf"/>
</dbReference>
<dbReference type="Proteomes" id="UP001151760">
    <property type="component" value="Unassembled WGS sequence"/>
</dbReference>
<evidence type="ECO:0000256" key="6">
    <source>
        <dbReference type="ARBA" id="ARBA00022918"/>
    </source>
</evidence>
<dbReference type="CDD" id="cd09274">
    <property type="entry name" value="RNase_HI_RT_Ty3"/>
    <property type="match status" value="1"/>
</dbReference>
<evidence type="ECO:0000256" key="2">
    <source>
        <dbReference type="ARBA" id="ARBA00022695"/>
    </source>
</evidence>